<dbReference type="Proteomes" id="UP000536179">
    <property type="component" value="Unassembled WGS sequence"/>
</dbReference>
<dbReference type="RefSeq" id="WP_184305375.1">
    <property type="nucleotide sequence ID" value="NZ_JACHXU010000008.1"/>
</dbReference>
<dbReference type="Pfam" id="PF11736">
    <property type="entry name" value="DUF3299"/>
    <property type="match status" value="1"/>
</dbReference>
<proteinExistence type="predicted"/>
<keyword evidence="1" id="KW-1133">Transmembrane helix</keyword>
<evidence type="ECO:0000256" key="1">
    <source>
        <dbReference type="SAM" id="Phobius"/>
    </source>
</evidence>
<dbReference type="AlphaFoldDB" id="A0A7W5H670"/>
<keyword evidence="3" id="KW-1185">Reference proteome</keyword>
<organism evidence="2 3">
    <name type="scientific">Aporhodopirellula rubra</name>
    <dbReference type="NCBI Taxonomy" id="980271"/>
    <lineage>
        <taxon>Bacteria</taxon>
        <taxon>Pseudomonadati</taxon>
        <taxon>Planctomycetota</taxon>
        <taxon>Planctomycetia</taxon>
        <taxon>Pirellulales</taxon>
        <taxon>Pirellulaceae</taxon>
        <taxon>Aporhodopirellula</taxon>
    </lineage>
</organism>
<accession>A0A7W5H670</accession>
<dbReference type="InterPro" id="IPR021727">
    <property type="entry name" value="DUF3299"/>
</dbReference>
<reference evidence="2 3" key="1">
    <citation type="submission" date="2020-08" db="EMBL/GenBank/DDBJ databases">
        <title>Genomic Encyclopedia of Type Strains, Phase III (KMG-III): the genomes of soil and plant-associated and newly described type strains.</title>
        <authorList>
            <person name="Whitman W."/>
        </authorList>
    </citation>
    <scope>NUCLEOTIDE SEQUENCE [LARGE SCALE GENOMIC DNA]</scope>
    <source>
        <strain evidence="2 3">CECT 8075</strain>
    </source>
</reference>
<sequence>MSDEVQPFSTPETVDFPYRAISRGAIWSLVFFLVALVGIVPTFAPMLILAVPGMVFAAFGLRGIKRYPEEFSGKGLAMFGLIACSILFIGGVGQHTYIYLTEVPEGYERVQFYKLQADTQGQDQPTETALAIDGKPVFLKGYIHPSSGSGMLRQFILVPDLGTCCFGGQPRSSDMIEVNLPPGNTVRANVMKRKLAGTFKVNRMPQKKSDFDNVLFYKMRVDQFK</sequence>
<feature type="transmembrane region" description="Helical" evidence="1">
    <location>
        <begin position="20"/>
        <end position="40"/>
    </location>
</feature>
<evidence type="ECO:0008006" key="4">
    <source>
        <dbReference type="Google" id="ProtNLM"/>
    </source>
</evidence>
<keyword evidence="1" id="KW-0472">Membrane</keyword>
<comment type="caution">
    <text evidence="2">The sequence shown here is derived from an EMBL/GenBank/DDBJ whole genome shotgun (WGS) entry which is preliminary data.</text>
</comment>
<feature type="transmembrane region" description="Helical" evidence="1">
    <location>
        <begin position="76"/>
        <end position="100"/>
    </location>
</feature>
<evidence type="ECO:0000313" key="2">
    <source>
        <dbReference type="EMBL" id="MBB3206978.1"/>
    </source>
</evidence>
<dbReference type="EMBL" id="JACHXU010000008">
    <property type="protein sequence ID" value="MBB3206978.1"/>
    <property type="molecule type" value="Genomic_DNA"/>
</dbReference>
<protein>
    <recommendedName>
        <fullName evidence="4">DUF4190 domain-containing protein</fullName>
    </recommendedName>
</protein>
<name>A0A7W5H670_9BACT</name>
<keyword evidence="1" id="KW-0812">Transmembrane</keyword>
<dbReference type="Gene3D" id="2.40.50.870">
    <property type="entry name" value="Protein of unknown function (DUF3299)"/>
    <property type="match status" value="1"/>
</dbReference>
<evidence type="ECO:0000313" key="3">
    <source>
        <dbReference type="Proteomes" id="UP000536179"/>
    </source>
</evidence>
<gene>
    <name evidence="2" type="ORF">FHS27_002792</name>
</gene>